<organism evidence="2 3">
    <name type="scientific">Paspalum notatum var. saurae</name>
    <dbReference type="NCBI Taxonomy" id="547442"/>
    <lineage>
        <taxon>Eukaryota</taxon>
        <taxon>Viridiplantae</taxon>
        <taxon>Streptophyta</taxon>
        <taxon>Embryophyta</taxon>
        <taxon>Tracheophyta</taxon>
        <taxon>Spermatophyta</taxon>
        <taxon>Magnoliopsida</taxon>
        <taxon>Liliopsida</taxon>
        <taxon>Poales</taxon>
        <taxon>Poaceae</taxon>
        <taxon>PACMAD clade</taxon>
        <taxon>Panicoideae</taxon>
        <taxon>Andropogonodae</taxon>
        <taxon>Paspaleae</taxon>
        <taxon>Paspalinae</taxon>
        <taxon>Paspalum</taxon>
    </lineage>
</organism>
<dbReference type="EMBL" id="CP144752">
    <property type="protein sequence ID" value="WVZ91386.1"/>
    <property type="molecule type" value="Genomic_DNA"/>
</dbReference>
<protein>
    <submittedName>
        <fullName evidence="2">Uncharacterized protein</fullName>
    </submittedName>
</protein>
<feature type="compositionally biased region" description="Low complexity" evidence="1">
    <location>
        <begin position="231"/>
        <end position="241"/>
    </location>
</feature>
<feature type="compositionally biased region" description="Basic and acidic residues" evidence="1">
    <location>
        <begin position="205"/>
        <end position="222"/>
    </location>
</feature>
<evidence type="ECO:0000313" key="3">
    <source>
        <dbReference type="Proteomes" id="UP001341281"/>
    </source>
</evidence>
<dbReference type="Proteomes" id="UP001341281">
    <property type="component" value="Chromosome 08"/>
</dbReference>
<feature type="region of interest" description="Disordered" evidence="1">
    <location>
        <begin position="121"/>
        <end position="149"/>
    </location>
</feature>
<proteinExistence type="predicted"/>
<feature type="compositionally biased region" description="Low complexity" evidence="1">
    <location>
        <begin position="137"/>
        <end position="147"/>
    </location>
</feature>
<feature type="compositionally biased region" description="Basic residues" evidence="1">
    <location>
        <begin position="123"/>
        <end position="136"/>
    </location>
</feature>
<evidence type="ECO:0000313" key="2">
    <source>
        <dbReference type="EMBL" id="WVZ91386.1"/>
    </source>
</evidence>
<gene>
    <name evidence="2" type="ORF">U9M48_037566</name>
</gene>
<accession>A0AAQ3X9F4</accession>
<dbReference type="AlphaFoldDB" id="A0AAQ3X9F4"/>
<feature type="compositionally biased region" description="Pro residues" evidence="1">
    <location>
        <begin position="194"/>
        <end position="204"/>
    </location>
</feature>
<feature type="region of interest" description="Disordered" evidence="1">
    <location>
        <begin position="169"/>
        <end position="305"/>
    </location>
</feature>
<evidence type="ECO:0000256" key="1">
    <source>
        <dbReference type="SAM" id="MobiDB-lite"/>
    </source>
</evidence>
<keyword evidence="3" id="KW-1185">Reference proteome</keyword>
<sequence>MGNLTMPEDFTEKYIGSPRLLPFLCRRRLLLLLTLAVRSSPTPLQLPLLAASPVSFLADTTPLPAGGSSLREKRWSQLSPTCLRCAAAQLALALPRRCSVTELRPCPVVWLSATPTRAALGGARRRTKCARRRPRRTFAPTPQAAAPLQSDRRAALVDLVLVVSVVAEAGPPLPSPRRPSAEAAEAPAPRRGPDPPWSAAPPPRARAECERPECGWRGELELGRSAGGAGSAASSSLGGVRAARRRTGEEKRGAARARSGQRERTGVGGGRAMGESPTRSQAPELGEAKRRWARRQAGSGILFGVEGTMKEMDAAYMLPTVLDPSRPAMYVDPSN</sequence>
<name>A0AAQ3X9F4_PASNO</name>
<reference evidence="2 3" key="1">
    <citation type="submission" date="2024-02" db="EMBL/GenBank/DDBJ databases">
        <title>High-quality chromosome-scale genome assembly of Pensacola bahiagrass (Paspalum notatum Flugge var. saurae).</title>
        <authorList>
            <person name="Vega J.M."/>
            <person name="Podio M."/>
            <person name="Orjuela J."/>
            <person name="Siena L.A."/>
            <person name="Pessino S.C."/>
            <person name="Combes M.C."/>
            <person name="Mariac C."/>
            <person name="Albertini E."/>
            <person name="Pupilli F."/>
            <person name="Ortiz J.P.A."/>
            <person name="Leblanc O."/>
        </authorList>
    </citation>
    <scope>NUCLEOTIDE SEQUENCE [LARGE SCALE GENOMIC DNA]</scope>
    <source>
        <strain evidence="2">R1</strain>
        <tissue evidence="2">Leaf</tissue>
    </source>
</reference>